<dbReference type="SUPFAM" id="SSF56801">
    <property type="entry name" value="Acetyl-CoA synthetase-like"/>
    <property type="match status" value="1"/>
</dbReference>
<dbReference type="PROSITE" id="PS00455">
    <property type="entry name" value="AMP_BINDING"/>
    <property type="match status" value="1"/>
</dbReference>
<comment type="similarity">
    <text evidence="1">Belongs to the ATP-dependent AMP-binding enzyme family.</text>
</comment>
<evidence type="ECO:0000259" key="4">
    <source>
        <dbReference type="Pfam" id="PF13193"/>
    </source>
</evidence>
<evidence type="ECO:0000313" key="6">
    <source>
        <dbReference type="Proteomes" id="UP000536835"/>
    </source>
</evidence>
<dbReference type="GO" id="GO:0006631">
    <property type="term" value="P:fatty acid metabolic process"/>
    <property type="evidence" value="ECO:0007669"/>
    <property type="project" value="TreeGrafter"/>
</dbReference>
<dbReference type="Pfam" id="PF13193">
    <property type="entry name" value="AMP-binding_C"/>
    <property type="match status" value="1"/>
</dbReference>
<dbReference type="PANTHER" id="PTHR43201">
    <property type="entry name" value="ACYL-COA SYNTHETASE"/>
    <property type="match status" value="1"/>
</dbReference>
<dbReference type="Proteomes" id="UP000536835">
    <property type="component" value="Unassembled WGS sequence"/>
</dbReference>
<dbReference type="EMBL" id="JABFCX010000003">
    <property type="protein sequence ID" value="NNU16958.1"/>
    <property type="molecule type" value="Genomic_DNA"/>
</dbReference>
<reference evidence="5 6" key="1">
    <citation type="submission" date="2020-05" db="EMBL/GenBank/DDBJ databases">
        <title>Parvularcula mediterraneae sp. nov., isolated from polypropylene straw from shallow seawater of the seashore of Laganas in Zakynthos island, Greece.</title>
        <authorList>
            <person name="Szabo I."/>
            <person name="Al-Omari J."/>
            <person name="Rado J."/>
            <person name="Szerdahelyi G.S."/>
        </authorList>
    </citation>
    <scope>NUCLEOTIDE SEQUENCE [LARGE SCALE GENOMIC DNA]</scope>
    <source>
        <strain evidence="5 6">ZS-1/3</strain>
    </source>
</reference>
<protein>
    <submittedName>
        <fullName evidence="5">Acyl--CoA ligase</fullName>
    </submittedName>
</protein>
<feature type="domain" description="AMP-dependent synthetase/ligase" evidence="3">
    <location>
        <begin position="61"/>
        <end position="427"/>
    </location>
</feature>
<sequence length="574" mass="62654">MDAASAPPITSEELAAGVEKVLAAGAPFAVQPMTIRGVDYPAVFSLSQMSLREVLAMKTMENKDKPLIVYGDERYTTGEVWARAMRFANWLKGQGAGQGKRVAIAMRNYPEWCVAYLGIIASGATVVPLNAWWQADELRYGMEKSDAKIVVVDAKRADMILPCKEEFGLTFVAGREETAGQDFRMHDILADDSIPMDMPQDPIDPDSDYCLLFTSGSTGKPKGALLTHRGVVNAVLSWSFTLAVFGVVRPEIELSPENPGALVALPLFHVTGLHSIFLLGYLSGRKLVFTYRWDPEEAAALTEKEKLTHFLGVPTQAYDLIKAAKPGQLDTLVDIGTGGAKRPEAQVDLQREMYPEISASSGYGLTETNALGSHIALGDYKKYPSSTGRAVPPVTEVAAFSEDGKRLPDGETGEVCIKSPATMRGYHENEEATREAFHPDGWFRTGDVGNINAEGFITITDRLKDMIIRGGENVSCLEVENVLHEVEGVDEVAVFGVPHESLGEVVGAAIYGKDTVDLEKLQDHAKSRLAPFKVPTRIWRSPTMLPRGTTGKIDKKVIRTVTSENPPHFQRGDD</sequence>
<evidence type="ECO:0000256" key="2">
    <source>
        <dbReference type="ARBA" id="ARBA00022598"/>
    </source>
</evidence>
<dbReference type="Pfam" id="PF00501">
    <property type="entry name" value="AMP-binding"/>
    <property type="match status" value="1"/>
</dbReference>
<dbReference type="InterPro" id="IPR025110">
    <property type="entry name" value="AMP-bd_C"/>
</dbReference>
<dbReference type="InterPro" id="IPR000873">
    <property type="entry name" value="AMP-dep_synth/lig_dom"/>
</dbReference>
<proteinExistence type="inferred from homology"/>
<evidence type="ECO:0000259" key="3">
    <source>
        <dbReference type="Pfam" id="PF00501"/>
    </source>
</evidence>
<organism evidence="5 6">
    <name type="scientific">Parvularcula mediterranea</name>
    <dbReference type="NCBI Taxonomy" id="2732508"/>
    <lineage>
        <taxon>Bacteria</taxon>
        <taxon>Pseudomonadati</taxon>
        <taxon>Pseudomonadota</taxon>
        <taxon>Alphaproteobacteria</taxon>
        <taxon>Parvularculales</taxon>
        <taxon>Parvularculaceae</taxon>
        <taxon>Parvularcula</taxon>
    </lineage>
</organism>
<dbReference type="RefSeq" id="WP_173199917.1">
    <property type="nucleotide sequence ID" value="NZ_JABFCX010000003.1"/>
</dbReference>
<dbReference type="Gene3D" id="3.40.50.12780">
    <property type="entry name" value="N-terminal domain of ligase-like"/>
    <property type="match status" value="1"/>
</dbReference>
<comment type="caution">
    <text evidence="5">The sequence shown here is derived from an EMBL/GenBank/DDBJ whole genome shotgun (WGS) entry which is preliminary data.</text>
</comment>
<dbReference type="PANTHER" id="PTHR43201:SF5">
    <property type="entry name" value="MEDIUM-CHAIN ACYL-COA LIGASE ACSF2, MITOCHONDRIAL"/>
    <property type="match status" value="1"/>
</dbReference>
<evidence type="ECO:0000256" key="1">
    <source>
        <dbReference type="ARBA" id="ARBA00006432"/>
    </source>
</evidence>
<dbReference type="InterPro" id="IPR020845">
    <property type="entry name" value="AMP-binding_CS"/>
</dbReference>
<feature type="domain" description="AMP-binding enzyme C-terminal" evidence="4">
    <location>
        <begin position="478"/>
        <end position="552"/>
    </location>
</feature>
<dbReference type="Gene3D" id="3.30.300.30">
    <property type="match status" value="1"/>
</dbReference>
<evidence type="ECO:0000313" key="5">
    <source>
        <dbReference type="EMBL" id="NNU16958.1"/>
    </source>
</evidence>
<dbReference type="AlphaFoldDB" id="A0A7Y3W5X3"/>
<name>A0A7Y3W5X3_9PROT</name>
<dbReference type="InterPro" id="IPR042099">
    <property type="entry name" value="ANL_N_sf"/>
</dbReference>
<keyword evidence="2 5" id="KW-0436">Ligase</keyword>
<dbReference type="InterPro" id="IPR045851">
    <property type="entry name" value="AMP-bd_C_sf"/>
</dbReference>
<dbReference type="GO" id="GO:0031956">
    <property type="term" value="F:medium-chain fatty acid-CoA ligase activity"/>
    <property type="evidence" value="ECO:0007669"/>
    <property type="project" value="TreeGrafter"/>
</dbReference>
<gene>
    <name evidence="5" type="ORF">HK107_11570</name>
</gene>
<accession>A0A7Y3W5X3</accession>
<keyword evidence="6" id="KW-1185">Reference proteome</keyword>